<dbReference type="GO" id="GO:0032580">
    <property type="term" value="C:Golgi cisterna membrane"/>
    <property type="evidence" value="ECO:0007669"/>
    <property type="project" value="UniProtKB-SubCell"/>
</dbReference>
<keyword evidence="5 6" id="KW-0961">Cell wall biogenesis/degradation</keyword>
<dbReference type="PANTHER" id="PTHR31889:SF14">
    <property type="entry name" value="FUCOSYLTRANSFERASE"/>
    <property type="match status" value="1"/>
</dbReference>
<comment type="subcellular location">
    <subcellularLocation>
        <location evidence="6">Golgi apparatus</location>
        <location evidence="6">Golgi stack membrane</location>
        <topology evidence="6">Single-pass type II membrane protein</topology>
    </subcellularLocation>
</comment>
<dbReference type="Proteomes" id="UP000479710">
    <property type="component" value="Unassembled WGS sequence"/>
</dbReference>
<proteinExistence type="inferred from homology"/>
<keyword evidence="9" id="KW-1185">Reference proteome</keyword>
<evidence type="ECO:0000256" key="1">
    <source>
        <dbReference type="ARBA" id="ARBA00010481"/>
    </source>
</evidence>
<dbReference type="GO" id="GO:0009969">
    <property type="term" value="P:xyloglucan biosynthetic process"/>
    <property type="evidence" value="ECO:0007669"/>
    <property type="project" value="TreeGrafter"/>
</dbReference>
<dbReference type="GO" id="GO:0042546">
    <property type="term" value="P:cell wall biogenesis"/>
    <property type="evidence" value="ECO:0007669"/>
    <property type="project" value="InterPro"/>
</dbReference>
<evidence type="ECO:0000256" key="3">
    <source>
        <dbReference type="ARBA" id="ARBA00022679"/>
    </source>
</evidence>
<keyword evidence="3 6" id="KW-0808">Transferase</keyword>
<organism evidence="8 9">
    <name type="scientific">Oryza meyeriana var. granulata</name>
    <dbReference type="NCBI Taxonomy" id="110450"/>
    <lineage>
        <taxon>Eukaryota</taxon>
        <taxon>Viridiplantae</taxon>
        <taxon>Streptophyta</taxon>
        <taxon>Embryophyta</taxon>
        <taxon>Tracheophyta</taxon>
        <taxon>Spermatophyta</taxon>
        <taxon>Magnoliopsida</taxon>
        <taxon>Liliopsida</taxon>
        <taxon>Poales</taxon>
        <taxon>Poaceae</taxon>
        <taxon>BOP clade</taxon>
        <taxon>Oryzoideae</taxon>
        <taxon>Oryzeae</taxon>
        <taxon>Oryzinae</taxon>
        <taxon>Oryza</taxon>
        <taxon>Oryza meyeriana</taxon>
    </lineage>
</organism>
<dbReference type="EMBL" id="SPHZ02000012">
    <property type="protein sequence ID" value="KAF0887541.1"/>
    <property type="molecule type" value="Genomic_DNA"/>
</dbReference>
<sequence>MAPTGKGSSSAGAVDGGGGIAHRQAGEGTTVGAPTGEAAATLTGEASAQVRARLPPRHPSQHKPWNRSADPPCWRHVSMEPCFHRPPYYDCRLKQWADSAKIVPHVRHCGDVS</sequence>
<evidence type="ECO:0000256" key="4">
    <source>
        <dbReference type="ARBA" id="ARBA00023180"/>
    </source>
</evidence>
<comment type="similarity">
    <text evidence="1 6">Belongs to the glycosyltransferase 37 family.</text>
</comment>
<evidence type="ECO:0000256" key="7">
    <source>
        <dbReference type="SAM" id="MobiDB-lite"/>
    </source>
</evidence>
<evidence type="ECO:0000256" key="5">
    <source>
        <dbReference type="ARBA" id="ARBA00023316"/>
    </source>
</evidence>
<comment type="function">
    <text evidence="6">May be involved in cell wall biosynthesis.</text>
</comment>
<feature type="compositionally biased region" description="Low complexity" evidence="7">
    <location>
        <begin position="1"/>
        <end position="13"/>
    </location>
</feature>
<feature type="compositionally biased region" description="Basic residues" evidence="7">
    <location>
        <begin position="54"/>
        <end position="65"/>
    </location>
</feature>
<dbReference type="EC" id="2.4.1.-" evidence="6"/>
<evidence type="ECO:0000256" key="6">
    <source>
        <dbReference type="RuleBase" id="RU367004"/>
    </source>
</evidence>
<evidence type="ECO:0000313" key="8">
    <source>
        <dbReference type="EMBL" id="KAF0887541.1"/>
    </source>
</evidence>
<dbReference type="PANTHER" id="PTHR31889">
    <property type="entry name" value="FUCOSYLTRANSFERASE 2-RELATED"/>
    <property type="match status" value="1"/>
</dbReference>
<evidence type="ECO:0000313" key="9">
    <source>
        <dbReference type="Proteomes" id="UP000479710"/>
    </source>
</evidence>
<dbReference type="AlphaFoldDB" id="A0A6G1BIC9"/>
<keyword evidence="2 6" id="KW-0328">Glycosyltransferase</keyword>
<feature type="compositionally biased region" description="Low complexity" evidence="7">
    <location>
        <begin position="32"/>
        <end position="48"/>
    </location>
</feature>
<reference evidence="8 9" key="1">
    <citation type="submission" date="2019-11" db="EMBL/GenBank/DDBJ databases">
        <title>Whole genome sequence of Oryza granulata.</title>
        <authorList>
            <person name="Li W."/>
        </authorList>
    </citation>
    <scope>NUCLEOTIDE SEQUENCE [LARGE SCALE GENOMIC DNA]</scope>
    <source>
        <strain evidence="9">cv. Menghai</strain>
        <tissue evidence="8">Leaf</tissue>
    </source>
</reference>
<feature type="region of interest" description="Disordered" evidence="7">
    <location>
        <begin position="1"/>
        <end position="72"/>
    </location>
</feature>
<comment type="caution">
    <text evidence="8">The sequence shown here is derived from an EMBL/GenBank/DDBJ whole genome shotgun (WGS) entry which is preliminary data.</text>
</comment>
<evidence type="ECO:0000256" key="2">
    <source>
        <dbReference type="ARBA" id="ARBA00022676"/>
    </source>
</evidence>
<dbReference type="GO" id="GO:0008107">
    <property type="term" value="F:galactoside 2-alpha-L-fucosyltransferase activity"/>
    <property type="evidence" value="ECO:0007669"/>
    <property type="project" value="InterPro"/>
</dbReference>
<dbReference type="InterPro" id="IPR004938">
    <property type="entry name" value="XG_FTase"/>
</dbReference>
<accession>A0A6G1BIC9</accession>
<dbReference type="GO" id="GO:0071555">
    <property type="term" value="P:cell wall organization"/>
    <property type="evidence" value="ECO:0007669"/>
    <property type="project" value="UniProtKB-UniRule"/>
</dbReference>
<gene>
    <name evidence="8" type="ORF">E2562_002270</name>
</gene>
<dbReference type="Pfam" id="PF03254">
    <property type="entry name" value="XG_FTase"/>
    <property type="match status" value="1"/>
</dbReference>
<keyword evidence="4" id="KW-0325">Glycoprotein</keyword>
<keyword evidence="6" id="KW-0333">Golgi apparatus</keyword>
<protein>
    <recommendedName>
        <fullName evidence="6">Fucosyltransferase</fullName>
        <ecNumber evidence="6">2.4.1.-</ecNumber>
    </recommendedName>
</protein>
<name>A0A6G1BIC9_9ORYZ</name>
<dbReference type="OrthoDB" id="428346at2759"/>